<evidence type="ECO:0000313" key="4">
    <source>
        <dbReference type="Proteomes" id="UP000772434"/>
    </source>
</evidence>
<dbReference type="OrthoDB" id="2575973at2759"/>
<evidence type="ECO:0000256" key="1">
    <source>
        <dbReference type="SAM" id="SignalP"/>
    </source>
</evidence>
<feature type="signal peptide" evidence="1">
    <location>
        <begin position="1"/>
        <end position="21"/>
    </location>
</feature>
<reference evidence="2" key="1">
    <citation type="submission" date="2020-11" db="EMBL/GenBank/DDBJ databases">
        <authorList>
            <consortium name="DOE Joint Genome Institute"/>
            <person name="Ahrendt S."/>
            <person name="Riley R."/>
            <person name="Andreopoulos W."/>
            <person name="Labutti K."/>
            <person name="Pangilinan J."/>
            <person name="Ruiz-Duenas F.J."/>
            <person name="Barrasa J.M."/>
            <person name="Sanchez-Garcia M."/>
            <person name="Camarero S."/>
            <person name="Miyauchi S."/>
            <person name="Serrano A."/>
            <person name="Linde D."/>
            <person name="Babiker R."/>
            <person name="Drula E."/>
            <person name="Ayuso-Fernandez I."/>
            <person name="Pacheco R."/>
            <person name="Padilla G."/>
            <person name="Ferreira P."/>
            <person name="Barriuso J."/>
            <person name="Kellner H."/>
            <person name="Castanera R."/>
            <person name="Alfaro M."/>
            <person name="Ramirez L."/>
            <person name="Pisabarro A.G."/>
            <person name="Kuo A."/>
            <person name="Tritt A."/>
            <person name="Lipzen A."/>
            <person name="He G."/>
            <person name="Yan M."/>
            <person name="Ng V."/>
            <person name="Cullen D."/>
            <person name="Martin F."/>
            <person name="Rosso M.-N."/>
            <person name="Henrissat B."/>
            <person name="Hibbett D."/>
            <person name="Martinez A.T."/>
            <person name="Grigoriev I.V."/>
        </authorList>
    </citation>
    <scope>NUCLEOTIDE SEQUENCE</scope>
    <source>
        <strain evidence="2">AH 40177</strain>
    </source>
</reference>
<proteinExistence type="predicted"/>
<evidence type="ECO:0000313" key="3">
    <source>
        <dbReference type="EMBL" id="KAF9067532.1"/>
    </source>
</evidence>
<accession>A0A9P5P7Y5</accession>
<dbReference type="Proteomes" id="UP000772434">
    <property type="component" value="Unassembled WGS sequence"/>
</dbReference>
<name>A0A9P5P7Y5_9AGAR</name>
<organism evidence="2 4">
    <name type="scientific">Rhodocollybia butyracea</name>
    <dbReference type="NCBI Taxonomy" id="206335"/>
    <lineage>
        <taxon>Eukaryota</taxon>
        <taxon>Fungi</taxon>
        <taxon>Dikarya</taxon>
        <taxon>Basidiomycota</taxon>
        <taxon>Agaricomycotina</taxon>
        <taxon>Agaricomycetes</taxon>
        <taxon>Agaricomycetidae</taxon>
        <taxon>Agaricales</taxon>
        <taxon>Marasmiineae</taxon>
        <taxon>Omphalotaceae</taxon>
        <taxon>Rhodocollybia</taxon>
    </lineage>
</organism>
<dbReference type="AlphaFoldDB" id="A0A9P5P7Y5"/>
<dbReference type="EMBL" id="JADNRY010000072">
    <property type="protein sequence ID" value="KAF9067532.1"/>
    <property type="molecule type" value="Genomic_DNA"/>
</dbReference>
<feature type="chain" id="PRO_5040711781" evidence="1">
    <location>
        <begin position="22"/>
        <end position="169"/>
    </location>
</feature>
<sequence length="169" mass="17466">MFLARFSALFFLFASFGIVASIPSATPVEIAKRQSESALDIFTTLKNSTDIILPQITTLVQAGNATEDNVTPLINSLRTALQNTSSSISSVAPASDNAAANLAVEIFTDIADTLLTLPGEIAPTLAAILGDVDSGLGQVITVVQVLNPIITVVLQGVTGALNFVAALIP</sequence>
<keyword evidence="4" id="KW-1185">Reference proteome</keyword>
<dbReference type="EMBL" id="JADNRY010000557">
    <property type="protein sequence ID" value="KAF9040501.1"/>
    <property type="molecule type" value="Genomic_DNA"/>
</dbReference>
<comment type="caution">
    <text evidence="2">The sequence shown here is derived from an EMBL/GenBank/DDBJ whole genome shotgun (WGS) entry which is preliminary data.</text>
</comment>
<gene>
    <name evidence="3" type="ORF">BDP27DRAFT_1364857</name>
    <name evidence="2" type="ORF">BDP27DRAFT_1523111</name>
</gene>
<keyword evidence="1" id="KW-0732">Signal</keyword>
<protein>
    <submittedName>
        <fullName evidence="2">Uncharacterized protein</fullName>
    </submittedName>
</protein>
<evidence type="ECO:0000313" key="2">
    <source>
        <dbReference type="EMBL" id="KAF9040501.1"/>
    </source>
</evidence>